<feature type="region of interest" description="Disordered" evidence="1">
    <location>
        <begin position="146"/>
        <end position="170"/>
    </location>
</feature>
<name>A0A0F7KSH5_9SPHN</name>
<dbReference type="Gene3D" id="1.10.10.10">
    <property type="entry name" value="Winged helix-like DNA-binding domain superfamily/Winged helix DNA-binding domain"/>
    <property type="match status" value="1"/>
</dbReference>
<proteinExistence type="predicted"/>
<dbReference type="KEGG" id="aay:WYH_01490"/>
<dbReference type="InterPro" id="IPR036388">
    <property type="entry name" value="WH-like_DNA-bd_sf"/>
</dbReference>
<evidence type="ECO:0000313" key="3">
    <source>
        <dbReference type="Proteomes" id="UP000034392"/>
    </source>
</evidence>
<dbReference type="RefSeq" id="WP_082348082.1">
    <property type="nucleotide sequence ID" value="NZ_CP011452.2"/>
</dbReference>
<accession>A0A0F7KSH5</accession>
<gene>
    <name evidence="2" type="ORF">WYH_01490</name>
</gene>
<dbReference type="AlphaFoldDB" id="A0A0F7KSH5"/>
<organism evidence="2 3">
    <name type="scientific">Croceibacterium atlanticum</name>
    <dbReference type="NCBI Taxonomy" id="1267766"/>
    <lineage>
        <taxon>Bacteria</taxon>
        <taxon>Pseudomonadati</taxon>
        <taxon>Pseudomonadota</taxon>
        <taxon>Alphaproteobacteria</taxon>
        <taxon>Sphingomonadales</taxon>
        <taxon>Erythrobacteraceae</taxon>
        <taxon>Croceibacterium</taxon>
    </lineage>
</organism>
<reference evidence="2" key="1">
    <citation type="submission" date="2015-05" db="EMBL/GenBank/DDBJ databases">
        <title>The complete genome of Altererythrobacter atlanticus strain 26DY36.</title>
        <authorList>
            <person name="Wu Y.-H."/>
            <person name="Cheng H."/>
            <person name="Wu X.-W."/>
        </authorList>
    </citation>
    <scope>NUCLEOTIDE SEQUENCE [LARGE SCALE GENOMIC DNA]</scope>
    <source>
        <strain evidence="2">26DY36</strain>
    </source>
</reference>
<evidence type="ECO:0000313" key="2">
    <source>
        <dbReference type="EMBL" id="AKH42529.1"/>
    </source>
</evidence>
<protein>
    <submittedName>
        <fullName evidence="2">Uncharacterized protein</fullName>
    </submittedName>
</protein>
<sequence>MSDNTKNDTEAKVVDFVNLLAMAGKPDTRKASEKKFGKPVMDVGFCITPSMLMKAQARIGLNPVQFNIVMQLLDQWWAAERRPWPSKATIAERMGMSPRQIQRHIAEMEGAGLIRRIGRTKPGKGKTSNEYDLSGLVKKMQELEPEFTQAKEEAKARSKALTQPKHKQSA</sequence>
<dbReference type="GO" id="GO:0006355">
    <property type="term" value="P:regulation of DNA-templated transcription"/>
    <property type="evidence" value="ECO:0007669"/>
    <property type="project" value="UniProtKB-ARBA"/>
</dbReference>
<dbReference type="CDD" id="cd00090">
    <property type="entry name" value="HTH_ARSR"/>
    <property type="match status" value="1"/>
</dbReference>
<dbReference type="Proteomes" id="UP000034392">
    <property type="component" value="Chromosome"/>
</dbReference>
<dbReference type="Pfam" id="PF13730">
    <property type="entry name" value="HTH_36"/>
    <property type="match status" value="1"/>
</dbReference>
<dbReference type="EMBL" id="CP011452">
    <property type="protein sequence ID" value="AKH42529.1"/>
    <property type="molecule type" value="Genomic_DNA"/>
</dbReference>
<dbReference type="SUPFAM" id="SSF46785">
    <property type="entry name" value="Winged helix' DNA-binding domain"/>
    <property type="match status" value="1"/>
</dbReference>
<evidence type="ECO:0000256" key="1">
    <source>
        <dbReference type="SAM" id="MobiDB-lite"/>
    </source>
</evidence>
<dbReference type="InterPro" id="IPR011991">
    <property type="entry name" value="ArsR-like_HTH"/>
</dbReference>
<dbReference type="InterPro" id="IPR036390">
    <property type="entry name" value="WH_DNA-bd_sf"/>
</dbReference>
<dbReference type="PATRIC" id="fig|1267766.3.peg.1499"/>
<keyword evidence="3" id="KW-1185">Reference proteome</keyword>